<accession>A0ACD5GYG7</accession>
<organism evidence="1 2">
    <name type="scientific">Desertifilum tharense IPPAS B-1220</name>
    <dbReference type="NCBI Taxonomy" id="1781255"/>
    <lineage>
        <taxon>Bacteria</taxon>
        <taxon>Bacillati</taxon>
        <taxon>Cyanobacteriota</taxon>
        <taxon>Cyanophyceae</taxon>
        <taxon>Desertifilales</taxon>
        <taxon>Desertifilaceae</taxon>
        <taxon>Desertifilum</taxon>
    </lineage>
</organism>
<dbReference type="EMBL" id="CP182909">
    <property type="protein sequence ID" value="XPM65898.1"/>
    <property type="molecule type" value="Genomic_DNA"/>
</dbReference>
<gene>
    <name evidence="1" type="ORF">BH720_010540</name>
</gene>
<keyword evidence="2" id="KW-1185">Reference proteome</keyword>
<proteinExistence type="predicted"/>
<evidence type="ECO:0000313" key="2">
    <source>
        <dbReference type="Proteomes" id="UP000095472"/>
    </source>
</evidence>
<dbReference type="Proteomes" id="UP000095472">
    <property type="component" value="Chromosome"/>
</dbReference>
<sequence>MQYRIQVTEATYNRLKSKYIFESRGAIQIKGKGAMLTYLLVGKKG</sequence>
<evidence type="ECO:0000313" key="1">
    <source>
        <dbReference type="EMBL" id="XPM65898.1"/>
    </source>
</evidence>
<reference evidence="1 2" key="1">
    <citation type="journal article" date="2016" name="Genome Announc.">
        <title>Draft Genome Sequence of the Thermotolerant Cyanobacterium Desertifilum sp. IPPAS B-1220.</title>
        <authorList>
            <person name="Mironov K.S."/>
            <person name="Sinetova M.A."/>
            <person name="Bolatkhan K."/>
            <person name="Zayadan B.K."/>
            <person name="Ustinova V.V."/>
            <person name="Kupriyanova E.V."/>
            <person name="Skrypnik A.N."/>
            <person name="Gogoleva N.E."/>
            <person name="Gogolev Y.V."/>
            <person name="Los D.A."/>
        </authorList>
    </citation>
    <scope>NUCLEOTIDE SEQUENCE [LARGE SCALE GENOMIC DNA]</scope>
    <source>
        <strain evidence="1 2">IPPAS B-1220</strain>
    </source>
</reference>
<name>A0ACD5GYG7_9CYAN</name>
<protein>
    <submittedName>
        <fullName evidence="1">Adenylate/guanylate cyclase domain-containing protein</fullName>
    </submittedName>
</protein>